<dbReference type="InterPro" id="IPR000835">
    <property type="entry name" value="HTH_MarR-typ"/>
</dbReference>
<name>A0ABX2IJE4_9RHOO</name>
<dbReference type="InterPro" id="IPR039422">
    <property type="entry name" value="MarR/SlyA-like"/>
</dbReference>
<dbReference type="SMART" id="SM00347">
    <property type="entry name" value="HTH_MARR"/>
    <property type="match status" value="1"/>
</dbReference>
<dbReference type="InterPro" id="IPR036390">
    <property type="entry name" value="WH_DNA-bd_sf"/>
</dbReference>
<dbReference type="Proteomes" id="UP000778523">
    <property type="component" value="Unassembled WGS sequence"/>
</dbReference>
<dbReference type="PANTHER" id="PTHR33164">
    <property type="entry name" value="TRANSCRIPTIONAL REGULATOR, MARR FAMILY"/>
    <property type="match status" value="1"/>
</dbReference>
<sequence length="147" mass="16640">MPSLDSKQVLAQQLRELIRLYLLDQRRHTHALGYSQHHRLLMLLLRSGPLTQGEFGRVAGLDKSWISRIVDRFVEEGLVTREPLPEDRRCLQLHLTKTGLAEARKFDALLTARTEGLFAGIPDDQHGLIGAALESLVQGLRVRSEEL</sequence>
<dbReference type="InterPro" id="IPR036388">
    <property type="entry name" value="WH-like_DNA-bd_sf"/>
</dbReference>
<dbReference type="PROSITE" id="PS50995">
    <property type="entry name" value="HTH_MARR_2"/>
    <property type="match status" value="1"/>
</dbReference>
<dbReference type="PANTHER" id="PTHR33164:SF43">
    <property type="entry name" value="HTH-TYPE TRANSCRIPTIONAL REPRESSOR YETL"/>
    <property type="match status" value="1"/>
</dbReference>
<dbReference type="PRINTS" id="PR00598">
    <property type="entry name" value="HTHMARR"/>
</dbReference>
<dbReference type="RefSeq" id="WP_170022340.1">
    <property type="nucleotide sequence ID" value="NZ_JABCSC020000003.1"/>
</dbReference>
<gene>
    <name evidence="2" type="ORF">HJ583_013135</name>
</gene>
<comment type="caution">
    <text evidence="2">The sequence shown here is derived from an EMBL/GenBank/DDBJ whole genome shotgun (WGS) entry which is preliminary data.</text>
</comment>
<feature type="domain" description="HTH marR-type" evidence="1">
    <location>
        <begin position="7"/>
        <end position="138"/>
    </location>
</feature>
<reference evidence="2 3" key="1">
    <citation type="submission" date="2020-06" db="EMBL/GenBank/DDBJ databases">
        <title>Draft genome of Uliginosibacterium sp. IMCC34675.</title>
        <authorList>
            <person name="Song J."/>
        </authorList>
    </citation>
    <scope>NUCLEOTIDE SEQUENCE [LARGE SCALE GENOMIC DNA]</scope>
    <source>
        <strain evidence="2 3">IMCC34675</strain>
    </source>
</reference>
<evidence type="ECO:0000313" key="3">
    <source>
        <dbReference type="Proteomes" id="UP000778523"/>
    </source>
</evidence>
<evidence type="ECO:0000259" key="1">
    <source>
        <dbReference type="PROSITE" id="PS50995"/>
    </source>
</evidence>
<dbReference type="EMBL" id="JABCSC020000003">
    <property type="protein sequence ID" value="NSL55978.1"/>
    <property type="molecule type" value="Genomic_DNA"/>
</dbReference>
<organism evidence="2 3">
    <name type="scientific">Uliginosibacterium aquaticum</name>
    <dbReference type="NCBI Taxonomy" id="2731212"/>
    <lineage>
        <taxon>Bacteria</taxon>
        <taxon>Pseudomonadati</taxon>
        <taxon>Pseudomonadota</taxon>
        <taxon>Betaproteobacteria</taxon>
        <taxon>Rhodocyclales</taxon>
        <taxon>Zoogloeaceae</taxon>
        <taxon>Uliginosibacterium</taxon>
    </lineage>
</organism>
<dbReference type="Gene3D" id="1.10.10.10">
    <property type="entry name" value="Winged helix-like DNA-binding domain superfamily/Winged helix DNA-binding domain"/>
    <property type="match status" value="1"/>
</dbReference>
<keyword evidence="3" id="KW-1185">Reference proteome</keyword>
<evidence type="ECO:0000313" key="2">
    <source>
        <dbReference type="EMBL" id="NSL55978.1"/>
    </source>
</evidence>
<dbReference type="Pfam" id="PF12802">
    <property type="entry name" value="MarR_2"/>
    <property type="match status" value="1"/>
</dbReference>
<dbReference type="SUPFAM" id="SSF46785">
    <property type="entry name" value="Winged helix' DNA-binding domain"/>
    <property type="match status" value="1"/>
</dbReference>
<proteinExistence type="predicted"/>
<accession>A0ABX2IJE4</accession>
<protein>
    <submittedName>
        <fullName evidence="2">MarR family transcriptional regulator</fullName>
    </submittedName>
</protein>